<evidence type="ECO:0000259" key="5">
    <source>
        <dbReference type="Pfam" id="PF04542"/>
    </source>
</evidence>
<evidence type="ECO:0000313" key="8">
    <source>
        <dbReference type="Proteomes" id="UP001575622"/>
    </source>
</evidence>
<dbReference type="PANTHER" id="PTHR43133:SF51">
    <property type="entry name" value="RNA POLYMERASE SIGMA FACTOR"/>
    <property type="match status" value="1"/>
</dbReference>
<accession>A0ABV4UUX0</accession>
<comment type="similarity">
    <text evidence="1">Belongs to the sigma-70 factor family. ECF subfamily.</text>
</comment>
<evidence type="ECO:0000256" key="4">
    <source>
        <dbReference type="ARBA" id="ARBA00023163"/>
    </source>
</evidence>
<name>A0ABV4UUX0_9BACL</name>
<dbReference type="Gene3D" id="1.10.1740.10">
    <property type="match status" value="1"/>
</dbReference>
<dbReference type="Proteomes" id="UP001575622">
    <property type="component" value="Unassembled WGS sequence"/>
</dbReference>
<dbReference type="Pfam" id="PF08281">
    <property type="entry name" value="Sigma70_r4_2"/>
    <property type="match status" value="1"/>
</dbReference>
<evidence type="ECO:0000313" key="7">
    <source>
        <dbReference type="EMBL" id="MFB0841623.1"/>
    </source>
</evidence>
<protein>
    <submittedName>
        <fullName evidence="7">Sigma-70 family RNA polymerase sigma factor</fullName>
    </submittedName>
</protein>
<dbReference type="InterPro" id="IPR039425">
    <property type="entry name" value="RNA_pol_sigma-70-like"/>
</dbReference>
<dbReference type="SUPFAM" id="SSF88659">
    <property type="entry name" value="Sigma3 and sigma4 domains of RNA polymerase sigma factors"/>
    <property type="match status" value="1"/>
</dbReference>
<dbReference type="InterPro" id="IPR013249">
    <property type="entry name" value="RNA_pol_sigma70_r4_t2"/>
</dbReference>
<dbReference type="InterPro" id="IPR013325">
    <property type="entry name" value="RNA_pol_sigma_r2"/>
</dbReference>
<keyword evidence="4" id="KW-0804">Transcription</keyword>
<evidence type="ECO:0000259" key="6">
    <source>
        <dbReference type="Pfam" id="PF08281"/>
    </source>
</evidence>
<dbReference type="NCBIfam" id="TIGR02937">
    <property type="entry name" value="sigma70-ECF"/>
    <property type="match status" value="1"/>
</dbReference>
<feature type="domain" description="RNA polymerase sigma-70 region 2" evidence="5">
    <location>
        <begin position="21"/>
        <end position="88"/>
    </location>
</feature>
<dbReference type="RefSeq" id="WP_373949153.1">
    <property type="nucleotide sequence ID" value="NZ_JBHDLN010000002.1"/>
</dbReference>
<comment type="caution">
    <text evidence="7">The sequence shown here is derived from an EMBL/GenBank/DDBJ whole genome shotgun (WGS) entry which is preliminary data.</text>
</comment>
<evidence type="ECO:0000256" key="2">
    <source>
        <dbReference type="ARBA" id="ARBA00023015"/>
    </source>
</evidence>
<dbReference type="Gene3D" id="1.10.10.10">
    <property type="entry name" value="Winged helix-like DNA-binding domain superfamily/Winged helix DNA-binding domain"/>
    <property type="match status" value="1"/>
</dbReference>
<keyword evidence="8" id="KW-1185">Reference proteome</keyword>
<gene>
    <name evidence="7" type="ORF">ACEU3E_05540</name>
</gene>
<organism evidence="7 8">
    <name type="scientific">Paenibacillus oleatilyticus</name>
    <dbReference type="NCBI Taxonomy" id="2594886"/>
    <lineage>
        <taxon>Bacteria</taxon>
        <taxon>Bacillati</taxon>
        <taxon>Bacillota</taxon>
        <taxon>Bacilli</taxon>
        <taxon>Bacillales</taxon>
        <taxon>Paenibacillaceae</taxon>
        <taxon>Paenibacillus</taxon>
    </lineage>
</organism>
<dbReference type="PANTHER" id="PTHR43133">
    <property type="entry name" value="RNA POLYMERASE ECF-TYPE SIGMA FACTO"/>
    <property type="match status" value="1"/>
</dbReference>
<dbReference type="InterPro" id="IPR036388">
    <property type="entry name" value="WH-like_DNA-bd_sf"/>
</dbReference>
<dbReference type="SUPFAM" id="SSF88946">
    <property type="entry name" value="Sigma2 domain of RNA polymerase sigma factors"/>
    <property type="match status" value="1"/>
</dbReference>
<dbReference type="CDD" id="cd06171">
    <property type="entry name" value="Sigma70_r4"/>
    <property type="match status" value="1"/>
</dbReference>
<reference evidence="7 8" key="1">
    <citation type="submission" date="2024-09" db="EMBL/GenBank/DDBJ databases">
        <authorList>
            <person name="Makale K.P.P."/>
            <person name="Makhzoum A."/>
            <person name="Rantong G."/>
            <person name="Rahube T.O."/>
        </authorList>
    </citation>
    <scope>NUCLEOTIDE SEQUENCE [LARGE SCALE GENOMIC DNA]</scope>
    <source>
        <strain evidence="7 8">KM_D13</strain>
    </source>
</reference>
<dbReference type="InterPro" id="IPR007627">
    <property type="entry name" value="RNA_pol_sigma70_r2"/>
</dbReference>
<dbReference type="Pfam" id="PF04542">
    <property type="entry name" value="Sigma70_r2"/>
    <property type="match status" value="1"/>
</dbReference>
<keyword evidence="3" id="KW-0731">Sigma factor</keyword>
<evidence type="ECO:0000256" key="3">
    <source>
        <dbReference type="ARBA" id="ARBA00023082"/>
    </source>
</evidence>
<feature type="domain" description="RNA polymerase sigma factor 70 region 4 type 2" evidence="6">
    <location>
        <begin position="109"/>
        <end position="160"/>
    </location>
</feature>
<dbReference type="InterPro" id="IPR013324">
    <property type="entry name" value="RNA_pol_sigma_r3/r4-like"/>
</dbReference>
<evidence type="ECO:0000256" key="1">
    <source>
        <dbReference type="ARBA" id="ARBA00010641"/>
    </source>
</evidence>
<sequence length="177" mass="20317">MDVTNLAVQATTGNRDAFISLVKHFEESLYRMAKSILGKDEDVADALQETILKAYQSIHGLREPKFFKTWIFRILINQCNTILAGRSRTVVYSEAQEPSSPSKDYDNVDLREAVDRLDEQQRIVILLHYFEDLPIRQIASVLNISESAVKMRLSRARDTLMQNFKTLDEGKMNYGTI</sequence>
<dbReference type="EMBL" id="JBHDLN010000002">
    <property type="protein sequence ID" value="MFB0841623.1"/>
    <property type="molecule type" value="Genomic_DNA"/>
</dbReference>
<keyword evidence="2" id="KW-0805">Transcription regulation</keyword>
<dbReference type="InterPro" id="IPR014284">
    <property type="entry name" value="RNA_pol_sigma-70_dom"/>
</dbReference>
<proteinExistence type="inferred from homology"/>